<keyword evidence="2" id="KW-0378">Hydrolase</keyword>
<protein>
    <submittedName>
        <fullName evidence="2">Extracellular esterase EstB</fullName>
        <ecNumber evidence="2">3.1.1.3</ecNumber>
    </submittedName>
</protein>
<reference evidence="2 3" key="1">
    <citation type="submission" date="2018-11" db="EMBL/GenBank/DDBJ databases">
        <authorList>
            <person name="Kleinhagauer T."/>
            <person name="Glaeser S.P."/>
            <person name="Spergser J."/>
            <person name="Ruckert C."/>
            <person name="Kaempfer P."/>
            <person name="Busse H.-J."/>
        </authorList>
    </citation>
    <scope>NUCLEOTIDE SEQUENCE [LARGE SCALE GENOMIC DNA]</scope>
    <source>
        <strain evidence="2 3">W8</strain>
    </source>
</reference>
<dbReference type="KEGG" id="cgk:CGERO_00270"/>
<keyword evidence="3" id="KW-1185">Reference proteome</keyword>
<proteinExistence type="predicted"/>
<dbReference type="Pfam" id="PF00561">
    <property type="entry name" value="Abhydrolase_1"/>
    <property type="match status" value="1"/>
</dbReference>
<dbReference type="EC" id="3.1.1.3" evidence="2"/>
<accession>A0A3G6IXH5</accession>
<evidence type="ECO:0000259" key="1">
    <source>
        <dbReference type="Pfam" id="PF00561"/>
    </source>
</evidence>
<dbReference type="PANTHER" id="PTHR37946">
    <property type="entry name" value="SLL1969 PROTEIN"/>
    <property type="match status" value="1"/>
</dbReference>
<dbReference type="Proteomes" id="UP000271587">
    <property type="component" value="Chromosome"/>
</dbReference>
<dbReference type="InterPro" id="IPR000073">
    <property type="entry name" value="AB_hydrolase_1"/>
</dbReference>
<dbReference type="GO" id="GO:0004806">
    <property type="term" value="F:triacylglycerol lipase activity"/>
    <property type="evidence" value="ECO:0007669"/>
    <property type="project" value="UniProtKB-EC"/>
</dbReference>
<dbReference type="EMBL" id="CP033897">
    <property type="protein sequence ID" value="AZA10392.1"/>
    <property type="molecule type" value="Genomic_DNA"/>
</dbReference>
<organism evidence="2 3">
    <name type="scientific">Corynebacterium gerontici</name>
    <dbReference type="NCBI Taxonomy" id="2079234"/>
    <lineage>
        <taxon>Bacteria</taxon>
        <taxon>Bacillati</taxon>
        <taxon>Actinomycetota</taxon>
        <taxon>Actinomycetes</taxon>
        <taxon>Mycobacteriales</taxon>
        <taxon>Corynebacteriaceae</taxon>
        <taxon>Corynebacterium</taxon>
    </lineage>
</organism>
<dbReference type="SUPFAM" id="SSF53474">
    <property type="entry name" value="alpha/beta-Hydrolases"/>
    <property type="match status" value="1"/>
</dbReference>
<evidence type="ECO:0000313" key="3">
    <source>
        <dbReference type="Proteomes" id="UP000271587"/>
    </source>
</evidence>
<dbReference type="AlphaFoldDB" id="A0A3G6IXH5"/>
<dbReference type="Gene3D" id="3.40.50.1820">
    <property type="entry name" value="alpha/beta hydrolase"/>
    <property type="match status" value="1"/>
</dbReference>
<evidence type="ECO:0000313" key="2">
    <source>
        <dbReference type="EMBL" id="AZA10392.1"/>
    </source>
</evidence>
<dbReference type="InterPro" id="IPR029058">
    <property type="entry name" value="AB_hydrolase_fold"/>
</dbReference>
<sequence>MPKRIMDHTLPLAARLPSRRIFEDDWRARPTPEHPFSVVLIHGTGVTKGDWMELGEDLRTLGYAVFAPDFGYRSTTLVEESTAQVAAYLDVVLQITGAQKLILVGHSQGGIIARRWLHHLGGAQYTHQLVCLGVPNHGTTHGGVMSPLGKSKRGGAVLDTLIQGFFGQSGFQMLNDSDIITALNARGETCKGVHYSCITTLSDRIIQPVESCFLLGANNLYVQDMDSKIFVSHEDLPHHPLVREMVVDEIVAAEPQLPHEA</sequence>
<name>A0A3G6IXH5_9CORY</name>
<gene>
    <name evidence="2" type="primary">estB1</name>
    <name evidence="2" type="ORF">CGERO_00270</name>
</gene>
<dbReference type="PANTHER" id="PTHR37946:SF1">
    <property type="entry name" value="SLL1969 PROTEIN"/>
    <property type="match status" value="1"/>
</dbReference>
<feature type="domain" description="AB hydrolase-1" evidence="1">
    <location>
        <begin position="38"/>
        <end position="120"/>
    </location>
</feature>